<evidence type="ECO:0008006" key="2">
    <source>
        <dbReference type="Google" id="ProtNLM"/>
    </source>
</evidence>
<organism evidence="1">
    <name type="scientific">uncultured Chloroflexia bacterium</name>
    <dbReference type="NCBI Taxonomy" id="1672391"/>
    <lineage>
        <taxon>Bacteria</taxon>
        <taxon>Bacillati</taxon>
        <taxon>Chloroflexota</taxon>
        <taxon>Chloroflexia</taxon>
        <taxon>environmental samples</taxon>
    </lineage>
</organism>
<protein>
    <recommendedName>
        <fullName evidence="2">DUF2334 domain-containing protein</fullName>
    </recommendedName>
</protein>
<dbReference type="AlphaFoldDB" id="A0A6J4M9U1"/>
<reference evidence="1" key="1">
    <citation type="submission" date="2020-02" db="EMBL/GenBank/DDBJ databases">
        <authorList>
            <person name="Meier V. D."/>
        </authorList>
    </citation>
    <scope>NUCLEOTIDE SEQUENCE</scope>
    <source>
        <strain evidence="1">AVDCRST_MAG93</strain>
    </source>
</reference>
<dbReference type="InterPro" id="IPR018763">
    <property type="entry name" value="DUF2334"/>
</dbReference>
<evidence type="ECO:0000313" key="1">
    <source>
        <dbReference type="EMBL" id="CAA9352269.1"/>
    </source>
</evidence>
<dbReference type="Pfam" id="PF10096">
    <property type="entry name" value="DUF2334"/>
    <property type="match status" value="1"/>
</dbReference>
<gene>
    <name evidence="1" type="ORF">AVDCRST_MAG93-7174</name>
</gene>
<accession>A0A6J4M9U1</accession>
<dbReference type="Gene3D" id="3.20.20.370">
    <property type="entry name" value="Glycoside hydrolase/deacetylase"/>
    <property type="match status" value="1"/>
</dbReference>
<sequence>MRPFLVCIHDATPAYAHETQVMLRDLVPLLGRRVSFGVVPNWHGEWPLVAHPDYCRLVREGSEELLLHGYFHRRRRGWGPTTLFAEGCDEMNGLDLEETRRTLERGQRVFAEVFGESARGFLAPGWQLGHVRRVNGNTLGLQHVLGFFSLESWAGRSIPLATWTWDCGRWGGLGHLGHGIGRLLQSLDRGVPTLAIHPRDLERGFWPKILRLTEELLDAGYEPSTLAGLLEASDVEVAV</sequence>
<dbReference type="SUPFAM" id="SSF88713">
    <property type="entry name" value="Glycoside hydrolase/deacetylase"/>
    <property type="match status" value="1"/>
</dbReference>
<proteinExistence type="predicted"/>
<dbReference type="GO" id="GO:0005975">
    <property type="term" value="P:carbohydrate metabolic process"/>
    <property type="evidence" value="ECO:0007669"/>
    <property type="project" value="InterPro"/>
</dbReference>
<name>A0A6J4M9U1_9CHLR</name>
<dbReference type="EMBL" id="CADCTR010002423">
    <property type="protein sequence ID" value="CAA9352269.1"/>
    <property type="molecule type" value="Genomic_DNA"/>
</dbReference>
<dbReference type="InterPro" id="IPR011330">
    <property type="entry name" value="Glyco_hydro/deAcase_b/a-brl"/>
</dbReference>